<dbReference type="SUPFAM" id="SSF53474">
    <property type="entry name" value="alpha/beta-Hydrolases"/>
    <property type="match status" value="1"/>
</dbReference>
<sequence>MMKAIGECYLLMPEHRDAWRCSSSALNRDNDLSQLPPVFVQAGQLDYLLSHAQRLVQKASMIGGASNWELDIHEVMPHVFTSFPGIILPRSKVGIHNMSTFAADRILDGIASNGNSGAKMRSYFREQRQEPSGASYSFFNKDGGYV</sequence>
<dbReference type="EMBL" id="BSXT01007509">
    <property type="protein sequence ID" value="GMF63843.1"/>
    <property type="molecule type" value="Genomic_DNA"/>
</dbReference>
<reference evidence="1" key="1">
    <citation type="submission" date="2023-04" db="EMBL/GenBank/DDBJ databases">
        <title>Phytophthora fragariaefolia NBRC 109709.</title>
        <authorList>
            <person name="Ichikawa N."/>
            <person name="Sato H."/>
            <person name="Tonouchi N."/>
        </authorList>
    </citation>
    <scope>NUCLEOTIDE SEQUENCE</scope>
    <source>
        <strain evidence="1">NBRC 109709</strain>
    </source>
</reference>
<gene>
    <name evidence="1" type="ORF">Pfra01_002784500</name>
</gene>
<dbReference type="AlphaFoldDB" id="A0A9W6YHS0"/>
<dbReference type="Proteomes" id="UP001165121">
    <property type="component" value="Unassembled WGS sequence"/>
</dbReference>
<name>A0A9W6YHS0_9STRA</name>
<dbReference type="InterPro" id="IPR029058">
    <property type="entry name" value="AB_hydrolase_fold"/>
</dbReference>
<keyword evidence="2" id="KW-1185">Reference proteome</keyword>
<evidence type="ECO:0000313" key="1">
    <source>
        <dbReference type="EMBL" id="GMF63843.1"/>
    </source>
</evidence>
<comment type="caution">
    <text evidence="1">The sequence shown here is derived from an EMBL/GenBank/DDBJ whole genome shotgun (WGS) entry which is preliminary data.</text>
</comment>
<evidence type="ECO:0000313" key="2">
    <source>
        <dbReference type="Proteomes" id="UP001165121"/>
    </source>
</evidence>
<dbReference type="Gene3D" id="3.40.50.1820">
    <property type="entry name" value="alpha/beta hydrolase"/>
    <property type="match status" value="1"/>
</dbReference>
<protein>
    <submittedName>
        <fullName evidence="1">Unnamed protein product</fullName>
    </submittedName>
</protein>
<accession>A0A9W6YHS0</accession>
<proteinExistence type="predicted"/>
<organism evidence="1 2">
    <name type="scientific">Phytophthora fragariaefolia</name>
    <dbReference type="NCBI Taxonomy" id="1490495"/>
    <lineage>
        <taxon>Eukaryota</taxon>
        <taxon>Sar</taxon>
        <taxon>Stramenopiles</taxon>
        <taxon>Oomycota</taxon>
        <taxon>Peronosporomycetes</taxon>
        <taxon>Peronosporales</taxon>
        <taxon>Peronosporaceae</taxon>
        <taxon>Phytophthora</taxon>
    </lineage>
</organism>
<dbReference type="OrthoDB" id="408631at2759"/>